<evidence type="ECO:0000313" key="2">
    <source>
        <dbReference type="EMBL" id="PAE89645.1"/>
    </source>
</evidence>
<feature type="transmembrane region" description="Helical" evidence="1">
    <location>
        <begin position="41"/>
        <end position="62"/>
    </location>
</feature>
<dbReference type="EMBL" id="NPCC01000007">
    <property type="protein sequence ID" value="PAE89645.1"/>
    <property type="molecule type" value="Genomic_DNA"/>
</dbReference>
<keyword evidence="1" id="KW-0812">Transmembrane</keyword>
<sequence>MNKFGKWSFFLAIISLVLFIAFALLLTTGYALRLSPSTTSAVGTIAVVVLVASAIVSLVSLAKGETGKWKLAPWLLIGASVLILAILLNVVWMSG</sequence>
<reference evidence="2 3" key="1">
    <citation type="submission" date="2017-07" db="EMBL/GenBank/DDBJ databases">
        <title>Isolation and whole genome analysis of endospore-forming bacteria from heroin.</title>
        <authorList>
            <person name="Kalinowski J."/>
            <person name="Ahrens B."/>
            <person name="Al-Dilaimi A."/>
            <person name="Winkler A."/>
            <person name="Wibberg D."/>
            <person name="Schleenbecker U."/>
            <person name="Ruckert C."/>
            <person name="Wolfel R."/>
            <person name="Grass G."/>
        </authorList>
    </citation>
    <scope>NUCLEOTIDE SEQUENCE [LARGE SCALE GENOMIC DNA]</scope>
    <source>
        <strain evidence="2 3">7539</strain>
    </source>
</reference>
<dbReference type="Proteomes" id="UP000216207">
    <property type="component" value="Unassembled WGS sequence"/>
</dbReference>
<proteinExistence type="predicted"/>
<name>A0A268P2W3_SHOCL</name>
<dbReference type="RefSeq" id="WP_095294493.1">
    <property type="nucleotide sequence ID" value="NZ_BOQS01000007.1"/>
</dbReference>
<keyword evidence="1" id="KW-1133">Transmembrane helix</keyword>
<evidence type="ECO:0000313" key="3">
    <source>
        <dbReference type="Proteomes" id="UP000216207"/>
    </source>
</evidence>
<keyword evidence="1" id="KW-0472">Membrane</keyword>
<protein>
    <submittedName>
        <fullName evidence="2">Uncharacterized protein</fullName>
    </submittedName>
</protein>
<organism evidence="2 3">
    <name type="scientific">Shouchella clausii</name>
    <name type="common">Alkalihalobacillus clausii</name>
    <dbReference type="NCBI Taxonomy" id="79880"/>
    <lineage>
        <taxon>Bacteria</taxon>
        <taxon>Bacillati</taxon>
        <taxon>Bacillota</taxon>
        <taxon>Bacilli</taxon>
        <taxon>Bacillales</taxon>
        <taxon>Bacillaceae</taxon>
        <taxon>Shouchella</taxon>
    </lineage>
</organism>
<evidence type="ECO:0000256" key="1">
    <source>
        <dbReference type="SAM" id="Phobius"/>
    </source>
</evidence>
<dbReference type="AlphaFoldDB" id="A0A268P2W3"/>
<accession>A0A268P2W3</accession>
<comment type="caution">
    <text evidence="2">The sequence shown here is derived from an EMBL/GenBank/DDBJ whole genome shotgun (WGS) entry which is preliminary data.</text>
</comment>
<feature type="transmembrane region" description="Helical" evidence="1">
    <location>
        <begin position="74"/>
        <end position="92"/>
    </location>
</feature>
<gene>
    <name evidence="2" type="ORF">CHH72_07140</name>
</gene>